<accession>A0A815G1H0</accession>
<dbReference type="Pfam" id="PF20209">
    <property type="entry name" value="DUF6570"/>
    <property type="match status" value="1"/>
</dbReference>
<feature type="compositionally biased region" description="Basic and acidic residues" evidence="1">
    <location>
        <begin position="838"/>
        <end position="969"/>
    </location>
</feature>
<name>A0A815G1H0_9BILA</name>
<evidence type="ECO:0000256" key="1">
    <source>
        <dbReference type="SAM" id="MobiDB-lite"/>
    </source>
</evidence>
<feature type="region of interest" description="Disordered" evidence="1">
    <location>
        <begin position="728"/>
        <end position="1006"/>
    </location>
</feature>
<dbReference type="AlphaFoldDB" id="A0A815G1H0"/>
<dbReference type="CDD" id="cd22791">
    <property type="entry name" value="OTU_VRTN"/>
    <property type="match status" value="1"/>
</dbReference>
<dbReference type="Proteomes" id="UP000663882">
    <property type="component" value="Unassembled WGS sequence"/>
</dbReference>
<protein>
    <recommendedName>
        <fullName evidence="2">OTU domain-containing protein</fullName>
    </recommendedName>
</protein>
<sequence length="1064" mass="124385">MVAKKYLEKATGDVHHLVPIEVLADGNCLYKSIVLLMDNPAVTTSELRVRTIIELVTNENYYENMYSKYVGPVNIAIKAICKNYTFSELYEIAALCNILQCNIRSVYPKIDFQQYMAPLDNVFTAVSPIIANCNIVIMWSHALSEKDAREANNGAWSPNHFVPLIPPAIHNDSNNGNQSTSLPATPEKNTFKNNTVSQIRTPVFQSSPSRRLRTEDNIRNNFIQPIISDSMNKEKNDKKEQRQNRLEKKREQSRSSRTNETEQQRQIRLEKQRERSQSRRMNDTEEPRQIRLEKNRERTRSSRRNESEEQRQIRHQMERERTLANRTNETEQQHQIRLEKERKRTLANRTNETEQQHQIRLEKKRERSRPNLTNESEEQRRIRLEQQRKRSQKNRIKKKVEKKTHENIDTEQENTEMRLSIHSSWPEPISRDLKETRLQQFLEQMSMSVLAEATCAVCNVRTPAKDSKKIPISKIPNIHLLKVSEELNDLIINVRSTSLQNSNMDTEIFANNDMEITERTKNPSTFDSSSFYCQNNVILYKSGLFQQNKVDMCVLCQKCHGALSKGSIPKFSAANNMWLGDIPAELQGLTIPEQKLISLYRHNSCIIKLHSPFHSTTTAQTALKGNCITFLQNVPNIVNSLPLTLHDLCDTLKVIFIGARPPDRIHLKKVLKVRKKKIIQALQWWLKKYNVLYQNVNINLENIAQLPEDDVPECIMSTLEQKLNDEEIQSERTGYVPDPLSDPTKCTTADTIPISNSNQSTSLTVTPEKKTFKNNAVTQIRMPEFQSSPSRRLRSEENIENDTAQPITSSSIQKEKNGKEEKRQIRLEKKRQQSRSNRINETEEQRQIRLEKKREQSRSSRANETEEQRQIRLKQKREQSRSTRANQIEEQRQIRLQKKREQDRSSRINETEEQRQIRLQNKREQDRSSRINETQEQRQIRLQKLKERNKTSRANETEEQRQIRLEQQRKQSQMNRGDKKRTQRTFDDSDIRQESNSIRSPWPEPIPQNIAQLPENDISECIMSTLEQKLGDEEIQSERTGYVPDPLSDPTGHTTADTIPISNR</sequence>
<proteinExistence type="predicted"/>
<organism evidence="3 4">
    <name type="scientific">Rotaria sordida</name>
    <dbReference type="NCBI Taxonomy" id="392033"/>
    <lineage>
        <taxon>Eukaryota</taxon>
        <taxon>Metazoa</taxon>
        <taxon>Spiralia</taxon>
        <taxon>Gnathifera</taxon>
        <taxon>Rotifera</taxon>
        <taxon>Eurotatoria</taxon>
        <taxon>Bdelloidea</taxon>
        <taxon>Philodinida</taxon>
        <taxon>Philodinidae</taxon>
        <taxon>Rotaria</taxon>
    </lineage>
</organism>
<dbReference type="PROSITE" id="PS50802">
    <property type="entry name" value="OTU"/>
    <property type="match status" value="1"/>
</dbReference>
<feature type="compositionally biased region" description="Basic and acidic residues" evidence="1">
    <location>
        <begin position="231"/>
        <end position="344"/>
    </location>
</feature>
<feature type="domain" description="OTU" evidence="2">
    <location>
        <begin position="17"/>
        <end position="129"/>
    </location>
</feature>
<comment type="caution">
    <text evidence="3">The sequence shown here is derived from an EMBL/GenBank/DDBJ whole genome shotgun (WGS) entry which is preliminary data.</text>
</comment>
<dbReference type="InterPro" id="IPR003323">
    <property type="entry name" value="OTU_dom"/>
</dbReference>
<reference evidence="3" key="1">
    <citation type="submission" date="2021-02" db="EMBL/GenBank/DDBJ databases">
        <authorList>
            <person name="Nowell W R."/>
        </authorList>
    </citation>
    <scope>NUCLEOTIDE SEQUENCE</scope>
</reference>
<dbReference type="OrthoDB" id="432234at2759"/>
<dbReference type="EMBL" id="CAJNOO010003357">
    <property type="protein sequence ID" value="CAF1332988.1"/>
    <property type="molecule type" value="Genomic_DNA"/>
</dbReference>
<feature type="compositionally biased region" description="Polar residues" evidence="1">
    <location>
        <begin position="744"/>
        <end position="765"/>
    </location>
</feature>
<dbReference type="Pfam" id="PF21107">
    <property type="entry name" value="STPRs"/>
    <property type="match status" value="1"/>
</dbReference>
<feature type="compositionally biased region" description="Polar residues" evidence="1">
    <location>
        <begin position="219"/>
        <end position="230"/>
    </location>
</feature>
<dbReference type="InterPro" id="IPR046700">
    <property type="entry name" value="DUF6570"/>
</dbReference>
<evidence type="ECO:0000313" key="4">
    <source>
        <dbReference type="Proteomes" id="UP000663882"/>
    </source>
</evidence>
<feature type="compositionally biased region" description="Polar residues" evidence="1">
    <location>
        <begin position="171"/>
        <end position="209"/>
    </location>
</feature>
<evidence type="ECO:0000313" key="3">
    <source>
        <dbReference type="EMBL" id="CAF1332988.1"/>
    </source>
</evidence>
<feature type="compositionally biased region" description="Polar residues" evidence="1">
    <location>
        <begin position="801"/>
        <end position="812"/>
    </location>
</feature>
<dbReference type="Gene3D" id="3.90.70.80">
    <property type="match status" value="1"/>
</dbReference>
<dbReference type="Pfam" id="PF02338">
    <property type="entry name" value="OTU"/>
    <property type="match status" value="1"/>
</dbReference>
<feature type="compositionally biased region" description="Basic and acidic residues" evidence="1">
    <location>
        <begin position="351"/>
        <end position="369"/>
    </location>
</feature>
<feature type="region of interest" description="Disordered" evidence="1">
    <location>
        <begin position="166"/>
        <end position="418"/>
    </location>
</feature>
<evidence type="ECO:0000259" key="2">
    <source>
        <dbReference type="PROSITE" id="PS50802"/>
    </source>
</evidence>
<feature type="compositionally biased region" description="Polar residues" evidence="1">
    <location>
        <begin position="1051"/>
        <end position="1064"/>
    </location>
</feature>
<feature type="compositionally biased region" description="Basic residues" evidence="1">
    <location>
        <begin position="389"/>
        <end position="402"/>
    </location>
</feature>
<dbReference type="InterPro" id="IPR047273">
    <property type="entry name" value="VRTN_OTU_dom"/>
</dbReference>
<feature type="compositionally biased region" description="Basic and acidic residues" evidence="1">
    <location>
        <begin position="984"/>
        <end position="993"/>
    </location>
</feature>
<dbReference type="InterPro" id="IPR048998">
    <property type="entry name" value="STPR"/>
</dbReference>
<gene>
    <name evidence="3" type="ORF">RFH988_LOCUS31366</name>
</gene>
<feature type="compositionally biased region" description="Basic and acidic residues" evidence="1">
    <location>
        <begin position="813"/>
        <end position="831"/>
    </location>
</feature>
<feature type="compositionally biased region" description="Basic and acidic residues" evidence="1">
    <location>
        <begin position="377"/>
        <end position="388"/>
    </location>
</feature>
<feature type="region of interest" description="Disordered" evidence="1">
    <location>
        <begin position="1040"/>
        <end position="1064"/>
    </location>
</feature>